<keyword evidence="2" id="KW-1185">Reference proteome</keyword>
<evidence type="ECO:0000313" key="1">
    <source>
        <dbReference type="EMBL" id="KAK8196490.1"/>
    </source>
</evidence>
<name>A0ACC3S8X9_9PEZI</name>
<dbReference type="EMBL" id="JAMKPW020000041">
    <property type="protein sequence ID" value="KAK8196490.1"/>
    <property type="molecule type" value="Genomic_DNA"/>
</dbReference>
<accession>A0ACC3S8X9</accession>
<reference evidence="1" key="1">
    <citation type="submission" date="2024-02" db="EMBL/GenBank/DDBJ databases">
        <title>Metagenome Assembled Genome of Zalaria obscura JY119.</title>
        <authorList>
            <person name="Vighnesh L."/>
            <person name="Jagadeeshwari U."/>
            <person name="Venkata Ramana C."/>
            <person name="Sasikala C."/>
        </authorList>
    </citation>
    <scope>NUCLEOTIDE SEQUENCE</scope>
    <source>
        <strain evidence="1">JY119</strain>
    </source>
</reference>
<comment type="caution">
    <text evidence="1">The sequence shown here is derived from an EMBL/GenBank/DDBJ whole genome shotgun (WGS) entry which is preliminary data.</text>
</comment>
<sequence>MVPDGLRVHQKCGVGDERREGCCMTWSKRKMLHKRESRRPTLGSHLHDSFHDVHQLHLCVETARRIDAQQRQKSDNRDLRQMDCSFGQGGGGAGEYNSHKLRLFCHRRRTSFSPFARPWPFHHHIPAHDLSHRSPTSQHQYISLQTAPEMANLDIEQKILGRLAKQTAASNYSLSSCLYQILGLWVLLSRKLFRARRLRRLDITRDTKSVALYHQIIWLAREGLSITEVYILPYCQDGDQGPACRVMAAKLRASFYHVFCLYHNHPPINQLSPVSGNPPQSSGAGGPLTPRAGNGQSRLSPTGLSQRNGKSALRDTIPSMTSESSYITNPYAQPQSPPPSYPVPPVPTATPPRHRTPTHPPGLNIPPSAQTPTQRSPPSSASYLLPPIDFVPAAHRFFRTASSLAIELLPGSDPLRLSVALEHAAFLWDCAKDEKASRRLARDAIKEVYAAAEGMDDAEYEDAATLVRTLGAIVRRGSQVAEELGAADRGQGGGGVGGSASGSGSGSGTRSAPMSPFHKGRRATTGRGPDKPLPRTPEETSGTEGRSTTLVGSPATAATAVEPRSTEALRPPLPEAGRSRARSKGRHQRRSSERSDRSDKERKRKLVEKAEEEIIRRNSEKSSIAERSRQGTPGKDGKSATGIRNGNRGIGRMR</sequence>
<protein>
    <submittedName>
        <fullName evidence="1">Uncharacterized protein</fullName>
    </submittedName>
</protein>
<organism evidence="1 2">
    <name type="scientific">Zalaria obscura</name>
    <dbReference type="NCBI Taxonomy" id="2024903"/>
    <lineage>
        <taxon>Eukaryota</taxon>
        <taxon>Fungi</taxon>
        <taxon>Dikarya</taxon>
        <taxon>Ascomycota</taxon>
        <taxon>Pezizomycotina</taxon>
        <taxon>Dothideomycetes</taxon>
        <taxon>Dothideomycetidae</taxon>
        <taxon>Dothideales</taxon>
        <taxon>Zalariaceae</taxon>
        <taxon>Zalaria</taxon>
    </lineage>
</organism>
<evidence type="ECO:0000313" key="2">
    <source>
        <dbReference type="Proteomes" id="UP001320706"/>
    </source>
</evidence>
<dbReference type="Proteomes" id="UP001320706">
    <property type="component" value="Unassembled WGS sequence"/>
</dbReference>
<gene>
    <name evidence="1" type="ORF">M8818_006655</name>
</gene>
<proteinExistence type="predicted"/>